<reference evidence="3" key="1">
    <citation type="submission" date="2018-05" db="EMBL/GenBank/DDBJ databases">
        <authorList>
            <person name="Li Y."/>
        </authorList>
    </citation>
    <scope>NUCLEOTIDE SEQUENCE [LARGE SCALE GENOMIC DNA]</scope>
    <source>
        <strain evidence="3">3d-2-2</strain>
    </source>
</reference>
<feature type="domain" description="DUF4325" evidence="1">
    <location>
        <begin position="23"/>
        <end position="81"/>
    </location>
</feature>
<sequence length="106" mass="11733">MISIARDFSLSPAARYRKEGPNSGQRFREELLYPPLAAGQKVIVNLDGAVGYGSSFLEEAFGGLIRSGLTLDELESRLTIESKLATYKNRVWRYIRSAAALARPRG</sequence>
<dbReference type="AlphaFoldDB" id="A0A2V1K7C5"/>
<dbReference type="EMBL" id="QETA01000001">
    <property type="protein sequence ID" value="PWF25569.1"/>
    <property type="molecule type" value="Genomic_DNA"/>
</dbReference>
<proteinExistence type="predicted"/>
<evidence type="ECO:0000313" key="3">
    <source>
        <dbReference type="Proteomes" id="UP000245212"/>
    </source>
</evidence>
<dbReference type="Proteomes" id="UP000245212">
    <property type="component" value="Unassembled WGS sequence"/>
</dbReference>
<dbReference type="InterPro" id="IPR025474">
    <property type="entry name" value="DUF4325"/>
</dbReference>
<comment type="caution">
    <text evidence="2">The sequence shown here is derived from an EMBL/GenBank/DDBJ whole genome shotgun (WGS) entry which is preliminary data.</text>
</comment>
<evidence type="ECO:0000313" key="2">
    <source>
        <dbReference type="EMBL" id="PWF25569.1"/>
    </source>
</evidence>
<dbReference type="Pfam" id="PF14213">
    <property type="entry name" value="DUF4325"/>
    <property type="match status" value="1"/>
</dbReference>
<accession>A0A2V1K7C5</accession>
<keyword evidence="3" id="KW-1185">Reference proteome</keyword>
<evidence type="ECO:0000259" key="1">
    <source>
        <dbReference type="Pfam" id="PF14213"/>
    </source>
</evidence>
<organism evidence="2 3">
    <name type="scientific">Corticimicrobacter populi</name>
    <dbReference type="NCBI Taxonomy" id="2175229"/>
    <lineage>
        <taxon>Bacteria</taxon>
        <taxon>Pseudomonadati</taxon>
        <taxon>Pseudomonadota</taxon>
        <taxon>Betaproteobacteria</taxon>
        <taxon>Burkholderiales</taxon>
        <taxon>Alcaligenaceae</taxon>
        <taxon>Corticimicrobacter</taxon>
    </lineage>
</organism>
<gene>
    <name evidence="2" type="ORF">DD235_02345</name>
</gene>
<protein>
    <recommendedName>
        <fullName evidence="1">DUF4325 domain-containing protein</fullName>
    </recommendedName>
</protein>
<name>A0A2V1K7C5_9BURK</name>